<keyword evidence="9" id="KW-1185">Reference proteome</keyword>
<feature type="transmembrane region" description="Helical" evidence="6">
    <location>
        <begin position="415"/>
        <end position="437"/>
    </location>
</feature>
<dbReference type="PROSITE" id="PS50850">
    <property type="entry name" value="MFS"/>
    <property type="match status" value="1"/>
</dbReference>
<keyword evidence="2" id="KW-0813">Transport</keyword>
<evidence type="ECO:0000256" key="5">
    <source>
        <dbReference type="ARBA" id="ARBA00023136"/>
    </source>
</evidence>
<organism evidence="8 9">
    <name type="scientific">Trametes pubescens</name>
    <name type="common">White-rot fungus</name>
    <dbReference type="NCBI Taxonomy" id="154538"/>
    <lineage>
        <taxon>Eukaryota</taxon>
        <taxon>Fungi</taxon>
        <taxon>Dikarya</taxon>
        <taxon>Basidiomycota</taxon>
        <taxon>Agaricomycotina</taxon>
        <taxon>Agaricomycetes</taxon>
        <taxon>Polyporales</taxon>
        <taxon>Polyporaceae</taxon>
        <taxon>Trametes</taxon>
    </lineage>
</organism>
<keyword evidence="5 6" id="KW-0472">Membrane</keyword>
<dbReference type="GO" id="GO:0022857">
    <property type="term" value="F:transmembrane transporter activity"/>
    <property type="evidence" value="ECO:0007669"/>
    <property type="project" value="InterPro"/>
</dbReference>
<dbReference type="EMBL" id="MNAD01000574">
    <property type="protein sequence ID" value="OJT11803.1"/>
    <property type="molecule type" value="Genomic_DNA"/>
</dbReference>
<feature type="transmembrane region" description="Helical" evidence="6">
    <location>
        <begin position="93"/>
        <end position="112"/>
    </location>
</feature>
<comment type="caution">
    <text evidence="8">The sequence shown here is derived from an EMBL/GenBank/DDBJ whole genome shotgun (WGS) entry which is preliminary data.</text>
</comment>
<feature type="transmembrane region" description="Helical" evidence="6">
    <location>
        <begin position="449"/>
        <end position="471"/>
    </location>
</feature>
<evidence type="ECO:0000313" key="9">
    <source>
        <dbReference type="Proteomes" id="UP000184267"/>
    </source>
</evidence>
<feature type="transmembrane region" description="Helical" evidence="6">
    <location>
        <begin position="212"/>
        <end position="232"/>
    </location>
</feature>
<accession>A0A1M2VW36</accession>
<proteinExistence type="predicted"/>
<feature type="transmembrane region" description="Helical" evidence="6">
    <location>
        <begin position="148"/>
        <end position="170"/>
    </location>
</feature>
<feature type="transmembrane region" description="Helical" evidence="6">
    <location>
        <begin position="390"/>
        <end position="409"/>
    </location>
</feature>
<gene>
    <name evidence="8" type="ORF">TRAPUB_11664</name>
</gene>
<dbReference type="PANTHER" id="PTHR42718:SF9">
    <property type="entry name" value="MAJOR FACILITATOR SUPERFAMILY MULTIDRUG TRANSPORTER MFSC"/>
    <property type="match status" value="1"/>
</dbReference>
<protein>
    <submittedName>
        <fullName evidence="8">Drug resistance protein</fullName>
    </submittedName>
</protein>
<dbReference type="Pfam" id="PF07690">
    <property type="entry name" value="MFS_1"/>
    <property type="match status" value="1"/>
</dbReference>
<dbReference type="STRING" id="154538.A0A1M2VW36"/>
<feature type="transmembrane region" description="Helical" evidence="6">
    <location>
        <begin position="182"/>
        <end position="206"/>
    </location>
</feature>
<feature type="domain" description="Major facilitator superfamily (MFS) profile" evidence="7">
    <location>
        <begin position="57"/>
        <end position="521"/>
    </location>
</feature>
<evidence type="ECO:0000256" key="2">
    <source>
        <dbReference type="ARBA" id="ARBA00022448"/>
    </source>
</evidence>
<sequence length="548" mass="58924">MATPRSCSQLTLEQSSANVEPCSSSKLDATISCPLTGGTAPDISPAARMSSARRYVLFAMFCVANALDAYNLNALFTALPVLREHFGLGEADASWVMSAFELTYAAFLLVSGRISDVYNPKSPFVIGVLSLGLLSLGAGFVNNGIGLIIIRALCGICAALSIPSSLALIVRLFPEPHEQSVAIALFGGVAALGNVFGTMIAAVFIQFANYRWIFFFTSILALPAALVCFILVPSPRRDPRDNEAVISSRLHKLKKLDLAGVSMLTVALILFIFAITSGSDDGWSSARVLAPLIISIFMVVAFFFWEAWVPADNAAVPPSTWFLPNFAVLFGAALLPYFWWTTVFVVFFPLWQQVYGWSAIKSGLRMIPVGISATVISFTSPLGRYVPPKALILFGHVLAVAATILLAFGDAEGKYWRFVFPGLIIGSAGAMLIYMHVSISIFKTAPSTMAGVIGAMFNCAIQLGAALGLAIDTSIETSIELEDGASEFEHFRGRRAVLWWLLAAVCAEMVAILVFYHDHSTFSRSFTGESTAGTNNGQVLEKCTEHAA</sequence>
<dbReference type="AlphaFoldDB" id="A0A1M2VW36"/>
<dbReference type="InterPro" id="IPR020846">
    <property type="entry name" value="MFS_dom"/>
</dbReference>
<feature type="transmembrane region" description="Helical" evidence="6">
    <location>
        <begin position="256"/>
        <end position="276"/>
    </location>
</feature>
<keyword evidence="3 6" id="KW-0812">Transmembrane</keyword>
<evidence type="ECO:0000256" key="4">
    <source>
        <dbReference type="ARBA" id="ARBA00022989"/>
    </source>
</evidence>
<name>A0A1M2VW36_TRAPU</name>
<dbReference type="Proteomes" id="UP000184267">
    <property type="component" value="Unassembled WGS sequence"/>
</dbReference>
<dbReference type="PANTHER" id="PTHR42718">
    <property type="entry name" value="MAJOR FACILITATOR SUPERFAMILY MULTIDRUG TRANSPORTER MFSC"/>
    <property type="match status" value="1"/>
</dbReference>
<evidence type="ECO:0000256" key="3">
    <source>
        <dbReference type="ARBA" id="ARBA00022692"/>
    </source>
</evidence>
<feature type="transmembrane region" description="Helical" evidence="6">
    <location>
        <begin position="497"/>
        <end position="516"/>
    </location>
</feature>
<feature type="transmembrane region" description="Helical" evidence="6">
    <location>
        <begin position="321"/>
        <end position="351"/>
    </location>
</feature>
<dbReference type="OrthoDB" id="440755at2759"/>
<dbReference type="OMA" id="HFQYAYG"/>
<feature type="transmembrane region" description="Helical" evidence="6">
    <location>
        <begin position="288"/>
        <end position="309"/>
    </location>
</feature>
<reference evidence="8 9" key="1">
    <citation type="submission" date="2016-10" db="EMBL/GenBank/DDBJ databases">
        <title>Genome sequence of the basidiomycete white-rot fungus Trametes pubescens.</title>
        <authorList>
            <person name="Makela M.R."/>
            <person name="Granchi Z."/>
            <person name="Peng M."/>
            <person name="De Vries R.P."/>
            <person name="Grigoriev I."/>
            <person name="Riley R."/>
            <person name="Hilden K."/>
        </authorList>
    </citation>
    <scope>NUCLEOTIDE SEQUENCE [LARGE SCALE GENOMIC DNA]</scope>
    <source>
        <strain evidence="8 9">FBCC735</strain>
    </source>
</reference>
<feature type="transmembrane region" description="Helical" evidence="6">
    <location>
        <begin position="55"/>
        <end position="73"/>
    </location>
</feature>
<dbReference type="SUPFAM" id="SSF103473">
    <property type="entry name" value="MFS general substrate transporter"/>
    <property type="match status" value="1"/>
</dbReference>
<feature type="transmembrane region" description="Helical" evidence="6">
    <location>
        <begin position="124"/>
        <end position="142"/>
    </location>
</feature>
<keyword evidence="4 6" id="KW-1133">Transmembrane helix</keyword>
<dbReference type="InterPro" id="IPR036259">
    <property type="entry name" value="MFS_trans_sf"/>
</dbReference>
<comment type="subcellular location">
    <subcellularLocation>
        <location evidence="1">Membrane</location>
        <topology evidence="1">Multi-pass membrane protein</topology>
    </subcellularLocation>
</comment>
<evidence type="ECO:0000259" key="7">
    <source>
        <dbReference type="PROSITE" id="PS50850"/>
    </source>
</evidence>
<dbReference type="Gene3D" id="1.20.1250.20">
    <property type="entry name" value="MFS general substrate transporter like domains"/>
    <property type="match status" value="2"/>
</dbReference>
<dbReference type="InterPro" id="IPR011701">
    <property type="entry name" value="MFS"/>
</dbReference>
<evidence type="ECO:0000256" key="1">
    <source>
        <dbReference type="ARBA" id="ARBA00004141"/>
    </source>
</evidence>
<evidence type="ECO:0000313" key="8">
    <source>
        <dbReference type="EMBL" id="OJT11803.1"/>
    </source>
</evidence>
<evidence type="ECO:0000256" key="6">
    <source>
        <dbReference type="SAM" id="Phobius"/>
    </source>
</evidence>
<dbReference type="GO" id="GO:0016020">
    <property type="term" value="C:membrane"/>
    <property type="evidence" value="ECO:0007669"/>
    <property type="project" value="UniProtKB-SubCell"/>
</dbReference>